<reference evidence="2" key="2">
    <citation type="submission" date="2015-08" db="UniProtKB">
        <authorList>
            <consortium name="WormBaseParasite"/>
        </authorList>
    </citation>
    <scope>IDENTIFICATION</scope>
</reference>
<organism evidence="1 2">
    <name type="scientific">Strongyloides venezuelensis</name>
    <name type="common">Threadworm</name>
    <dbReference type="NCBI Taxonomy" id="75913"/>
    <lineage>
        <taxon>Eukaryota</taxon>
        <taxon>Metazoa</taxon>
        <taxon>Ecdysozoa</taxon>
        <taxon>Nematoda</taxon>
        <taxon>Chromadorea</taxon>
        <taxon>Rhabditida</taxon>
        <taxon>Tylenchina</taxon>
        <taxon>Panagrolaimomorpha</taxon>
        <taxon>Strongyloidoidea</taxon>
        <taxon>Strongyloididae</taxon>
        <taxon>Strongyloides</taxon>
    </lineage>
</organism>
<sequence>MSFIENFTTRNIKVSENSFENTNNIFHLPSNTVNVPGNGEVRKLPTHPFKFFFHHQGNHEICEKAKELYLFSLNENKTKINNQ</sequence>
<dbReference type="AlphaFoldDB" id="A0A0K0EXP8"/>
<dbReference type="WBParaSite" id="SVE_0130200.1">
    <property type="protein sequence ID" value="SVE_0130200.1"/>
    <property type="gene ID" value="SVE_0130200"/>
</dbReference>
<evidence type="ECO:0000313" key="1">
    <source>
        <dbReference type="Proteomes" id="UP000035680"/>
    </source>
</evidence>
<reference evidence="1" key="1">
    <citation type="submission" date="2014-07" db="EMBL/GenBank/DDBJ databases">
        <authorList>
            <person name="Martin A.A"/>
            <person name="De Silva N."/>
        </authorList>
    </citation>
    <scope>NUCLEOTIDE SEQUENCE</scope>
</reference>
<evidence type="ECO:0000313" key="2">
    <source>
        <dbReference type="WBParaSite" id="SVE_0130200.1"/>
    </source>
</evidence>
<accession>A0A0K0EXP8</accession>
<dbReference type="Proteomes" id="UP000035680">
    <property type="component" value="Unassembled WGS sequence"/>
</dbReference>
<keyword evidence="1" id="KW-1185">Reference proteome</keyword>
<protein>
    <submittedName>
        <fullName evidence="2">Uncharacterized protein</fullName>
    </submittedName>
</protein>
<proteinExistence type="predicted"/>
<name>A0A0K0EXP8_STRVS</name>